<feature type="region of interest" description="Disordered" evidence="1">
    <location>
        <begin position="10"/>
        <end position="62"/>
    </location>
</feature>
<dbReference type="AlphaFoldDB" id="A0A0N7KLE6"/>
<reference evidence="2 3" key="3">
    <citation type="journal article" date="2013" name="Rice">
        <title>Improvement of the Oryza sativa Nipponbare reference genome using next generation sequence and optical map data.</title>
        <authorList>
            <person name="Kawahara Y."/>
            <person name="de la Bastide M."/>
            <person name="Hamilton J.P."/>
            <person name="Kanamori H."/>
            <person name="McCombie W.R."/>
            <person name="Ouyang S."/>
            <person name="Schwartz D.C."/>
            <person name="Tanaka T."/>
            <person name="Wu J."/>
            <person name="Zhou S."/>
            <person name="Childs K.L."/>
            <person name="Davidson R.M."/>
            <person name="Lin H."/>
            <person name="Quesada-Ocampo L."/>
            <person name="Vaillancourt B."/>
            <person name="Sakai H."/>
            <person name="Lee S.S."/>
            <person name="Kim J."/>
            <person name="Numa H."/>
            <person name="Itoh T."/>
            <person name="Buell C.R."/>
            <person name="Matsumoto T."/>
        </authorList>
    </citation>
    <scope>NUCLEOTIDE SEQUENCE [LARGE SCALE GENOMIC DNA]</scope>
    <source>
        <strain evidence="3">cv. Nipponbare</strain>
    </source>
</reference>
<gene>
    <name evidence="2" type="ordered locus">Os06g0112151</name>
    <name evidence="2" type="ORF">OSNPB_060112151</name>
</gene>
<dbReference type="Proteomes" id="UP000059680">
    <property type="component" value="Chromosome 6"/>
</dbReference>
<sequence length="76" mass="8246">MVLLELVRGRKNHSEHVSDGAGAGGSGGAATGKAHRVAHRATTSHSWRWRGSRQGSTPSWATCGWRGRWSPARWRG</sequence>
<reference evidence="3" key="1">
    <citation type="journal article" date="2005" name="Nature">
        <title>The map-based sequence of the rice genome.</title>
        <authorList>
            <consortium name="International rice genome sequencing project (IRGSP)"/>
            <person name="Matsumoto T."/>
            <person name="Wu J."/>
            <person name="Kanamori H."/>
            <person name="Katayose Y."/>
            <person name="Fujisawa M."/>
            <person name="Namiki N."/>
            <person name="Mizuno H."/>
            <person name="Yamamoto K."/>
            <person name="Antonio B.A."/>
            <person name="Baba T."/>
            <person name="Sakata K."/>
            <person name="Nagamura Y."/>
            <person name="Aoki H."/>
            <person name="Arikawa K."/>
            <person name="Arita K."/>
            <person name="Bito T."/>
            <person name="Chiden Y."/>
            <person name="Fujitsuka N."/>
            <person name="Fukunaka R."/>
            <person name="Hamada M."/>
            <person name="Harada C."/>
            <person name="Hayashi A."/>
            <person name="Hijishita S."/>
            <person name="Honda M."/>
            <person name="Hosokawa S."/>
            <person name="Ichikawa Y."/>
            <person name="Idonuma A."/>
            <person name="Iijima M."/>
            <person name="Ikeda M."/>
            <person name="Ikeno M."/>
            <person name="Ito K."/>
            <person name="Ito S."/>
            <person name="Ito T."/>
            <person name="Ito Y."/>
            <person name="Ito Y."/>
            <person name="Iwabuchi A."/>
            <person name="Kamiya K."/>
            <person name="Karasawa W."/>
            <person name="Kurita K."/>
            <person name="Katagiri S."/>
            <person name="Kikuta A."/>
            <person name="Kobayashi H."/>
            <person name="Kobayashi N."/>
            <person name="Machita K."/>
            <person name="Maehara T."/>
            <person name="Masukawa M."/>
            <person name="Mizubayashi T."/>
            <person name="Mukai Y."/>
            <person name="Nagasaki H."/>
            <person name="Nagata Y."/>
            <person name="Naito S."/>
            <person name="Nakashima M."/>
            <person name="Nakama Y."/>
            <person name="Nakamichi Y."/>
            <person name="Nakamura M."/>
            <person name="Meguro A."/>
            <person name="Negishi M."/>
            <person name="Ohta I."/>
            <person name="Ohta T."/>
            <person name="Okamoto M."/>
            <person name="Ono N."/>
            <person name="Saji S."/>
            <person name="Sakaguchi M."/>
            <person name="Sakai K."/>
            <person name="Shibata M."/>
            <person name="Shimokawa T."/>
            <person name="Song J."/>
            <person name="Takazaki Y."/>
            <person name="Terasawa K."/>
            <person name="Tsugane M."/>
            <person name="Tsuji K."/>
            <person name="Ueda S."/>
            <person name="Waki K."/>
            <person name="Yamagata H."/>
            <person name="Yamamoto M."/>
            <person name="Yamamoto S."/>
            <person name="Yamane H."/>
            <person name="Yoshiki S."/>
            <person name="Yoshihara R."/>
            <person name="Yukawa K."/>
            <person name="Zhong H."/>
            <person name="Yano M."/>
            <person name="Yuan Q."/>
            <person name="Ouyang S."/>
            <person name="Liu J."/>
            <person name="Jones K.M."/>
            <person name="Gansberger K."/>
            <person name="Moffat K."/>
            <person name="Hill J."/>
            <person name="Bera J."/>
            <person name="Fadrosh D."/>
            <person name="Jin S."/>
            <person name="Johri S."/>
            <person name="Kim M."/>
            <person name="Overton L."/>
            <person name="Reardon M."/>
            <person name="Tsitrin T."/>
            <person name="Vuong H."/>
            <person name="Weaver B."/>
            <person name="Ciecko A."/>
            <person name="Tallon L."/>
            <person name="Jackson J."/>
            <person name="Pai G."/>
            <person name="Aken S.V."/>
            <person name="Utterback T."/>
            <person name="Reidmuller S."/>
            <person name="Feldblyum T."/>
            <person name="Hsiao J."/>
            <person name="Zismann V."/>
            <person name="Iobst S."/>
            <person name="de Vazeille A.R."/>
            <person name="Buell C.R."/>
            <person name="Ying K."/>
            <person name="Li Y."/>
            <person name="Lu T."/>
            <person name="Huang Y."/>
            <person name="Zhao Q."/>
            <person name="Feng Q."/>
            <person name="Zhang L."/>
            <person name="Zhu J."/>
            <person name="Weng Q."/>
            <person name="Mu J."/>
            <person name="Lu Y."/>
            <person name="Fan D."/>
            <person name="Liu Y."/>
            <person name="Guan J."/>
            <person name="Zhang Y."/>
            <person name="Yu S."/>
            <person name="Liu X."/>
            <person name="Zhang Y."/>
            <person name="Hong G."/>
            <person name="Han B."/>
            <person name="Choisne N."/>
            <person name="Demange N."/>
            <person name="Orjeda G."/>
            <person name="Samain S."/>
            <person name="Cattolico L."/>
            <person name="Pelletier E."/>
            <person name="Couloux A."/>
            <person name="Segurens B."/>
            <person name="Wincker P."/>
            <person name="D'Hont A."/>
            <person name="Scarpelli C."/>
            <person name="Weissenbach J."/>
            <person name="Salanoubat M."/>
            <person name="Quetier F."/>
            <person name="Yu Y."/>
            <person name="Kim H.R."/>
            <person name="Rambo T."/>
            <person name="Currie J."/>
            <person name="Collura K."/>
            <person name="Luo M."/>
            <person name="Yang T."/>
            <person name="Ammiraju J.S.S."/>
            <person name="Engler F."/>
            <person name="Soderlund C."/>
            <person name="Wing R.A."/>
            <person name="Palmer L.E."/>
            <person name="de la Bastide M."/>
            <person name="Spiegel L."/>
            <person name="Nascimento L."/>
            <person name="Zutavern T."/>
            <person name="O'Shaughnessy A."/>
            <person name="Dike S."/>
            <person name="Dedhia N."/>
            <person name="Preston R."/>
            <person name="Balija V."/>
            <person name="McCombie W.R."/>
            <person name="Chow T."/>
            <person name="Chen H."/>
            <person name="Chung M."/>
            <person name="Chen C."/>
            <person name="Shaw J."/>
            <person name="Wu H."/>
            <person name="Hsiao K."/>
            <person name="Chao Y."/>
            <person name="Chu M."/>
            <person name="Cheng C."/>
            <person name="Hour A."/>
            <person name="Lee P."/>
            <person name="Lin S."/>
            <person name="Lin Y."/>
            <person name="Liou J."/>
            <person name="Liu S."/>
            <person name="Hsing Y."/>
            <person name="Raghuvanshi S."/>
            <person name="Mohanty A."/>
            <person name="Bharti A.K."/>
            <person name="Gaur A."/>
            <person name="Gupta V."/>
            <person name="Kumar D."/>
            <person name="Ravi V."/>
            <person name="Vij S."/>
            <person name="Kapur A."/>
            <person name="Khurana P."/>
            <person name="Khurana P."/>
            <person name="Khurana J.P."/>
            <person name="Tyagi A.K."/>
            <person name="Gaikwad K."/>
            <person name="Singh A."/>
            <person name="Dalal V."/>
            <person name="Srivastava S."/>
            <person name="Dixit A."/>
            <person name="Pal A.K."/>
            <person name="Ghazi I.A."/>
            <person name="Yadav M."/>
            <person name="Pandit A."/>
            <person name="Bhargava A."/>
            <person name="Sureshbabu K."/>
            <person name="Batra K."/>
            <person name="Sharma T.R."/>
            <person name="Mohapatra T."/>
            <person name="Singh N.K."/>
            <person name="Messing J."/>
            <person name="Nelson A.B."/>
            <person name="Fuks G."/>
            <person name="Kavchok S."/>
            <person name="Keizer G."/>
            <person name="Linton E."/>
            <person name="Llaca V."/>
            <person name="Song R."/>
            <person name="Tanyolac B."/>
            <person name="Young S."/>
            <person name="Ho-Il K."/>
            <person name="Hahn J.H."/>
            <person name="Sangsakoo G."/>
            <person name="Vanavichit A."/>
            <person name="de Mattos Luiz.A.T."/>
            <person name="Zimmer P.D."/>
            <person name="Malone G."/>
            <person name="Dellagostin O."/>
            <person name="de Oliveira A.C."/>
            <person name="Bevan M."/>
            <person name="Bancroft I."/>
            <person name="Minx P."/>
            <person name="Cordum H."/>
            <person name="Wilson R."/>
            <person name="Cheng Z."/>
            <person name="Jin W."/>
            <person name="Jiang J."/>
            <person name="Leong S.A."/>
            <person name="Iwama H."/>
            <person name="Gojobori T."/>
            <person name="Itoh T."/>
            <person name="Niimura Y."/>
            <person name="Fujii Y."/>
            <person name="Habara T."/>
            <person name="Sakai H."/>
            <person name="Sato Y."/>
            <person name="Wilson G."/>
            <person name="Kumar K."/>
            <person name="McCouch S."/>
            <person name="Juretic N."/>
            <person name="Hoen D."/>
            <person name="Wright S."/>
            <person name="Bruskiewich R."/>
            <person name="Bureau T."/>
            <person name="Miyao A."/>
            <person name="Hirochika H."/>
            <person name="Nishikawa T."/>
            <person name="Kadowaki K."/>
            <person name="Sugiura M."/>
            <person name="Burr B."/>
            <person name="Sasaki T."/>
        </authorList>
    </citation>
    <scope>NUCLEOTIDE SEQUENCE [LARGE SCALE GENOMIC DNA]</scope>
    <source>
        <strain evidence="3">cv. Nipponbare</strain>
    </source>
</reference>
<evidence type="ECO:0000313" key="3">
    <source>
        <dbReference type="Proteomes" id="UP000059680"/>
    </source>
</evidence>
<protein>
    <submittedName>
        <fullName evidence="2">Os06g0112151 protein</fullName>
    </submittedName>
</protein>
<organism evidence="2 3">
    <name type="scientific">Oryza sativa subsp. japonica</name>
    <name type="common">Rice</name>
    <dbReference type="NCBI Taxonomy" id="39947"/>
    <lineage>
        <taxon>Eukaryota</taxon>
        <taxon>Viridiplantae</taxon>
        <taxon>Streptophyta</taxon>
        <taxon>Embryophyta</taxon>
        <taxon>Tracheophyta</taxon>
        <taxon>Spermatophyta</taxon>
        <taxon>Magnoliopsida</taxon>
        <taxon>Liliopsida</taxon>
        <taxon>Poales</taxon>
        <taxon>Poaceae</taxon>
        <taxon>BOP clade</taxon>
        <taxon>Oryzoideae</taxon>
        <taxon>Oryzeae</taxon>
        <taxon>Oryzinae</taxon>
        <taxon>Oryza</taxon>
        <taxon>Oryza sativa</taxon>
    </lineage>
</organism>
<name>A0A0N7KLE6_ORYSJ</name>
<evidence type="ECO:0000313" key="2">
    <source>
        <dbReference type="EMBL" id="BAS95801.1"/>
    </source>
</evidence>
<accession>A0A0N7KLE6</accession>
<reference evidence="2 3" key="2">
    <citation type="journal article" date="2013" name="Plant Cell Physiol.">
        <title>Rice Annotation Project Database (RAP-DB): an integrative and interactive database for rice genomics.</title>
        <authorList>
            <person name="Sakai H."/>
            <person name="Lee S.S."/>
            <person name="Tanaka T."/>
            <person name="Numa H."/>
            <person name="Kim J."/>
            <person name="Kawahara Y."/>
            <person name="Wakimoto H."/>
            <person name="Yang C.C."/>
            <person name="Iwamoto M."/>
            <person name="Abe T."/>
            <person name="Yamada Y."/>
            <person name="Muto A."/>
            <person name="Inokuchi H."/>
            <person name="Ikemura T."/>
            <person name="Matsumoto T."/>
            <person name="Sasaki T."/>
            <person name="Itoh T."/>
        </authorList>
    </citation>
    <scope>NUCLEOTIDE SEQUENCE [LARGE SCALE GENOMIC DNA]</scope>
    <source>
        <strain evidence="3">cv. Nipponbare</strain>
    </source>
</reference>
<proteinExistence type="predicted"/>
<dbReference type="Gramene" id="Os06t0112151-00">
    <property type="protein sequence ID" value="Os06t0112151-00"/>
    <property type="gene ID" value="Os06g0112151"/>
</dbReference>
<dbReference type="InParanoid" id="A0A0N7KLE6"/>
<dbReference type="PaxDb" id="39947-A0A0N7KLE6"/>
<dbReference type="EMBL" id="AP014962">
    <property type="protein sequence ID" value="BAS95801.1"/>
    <property type="molecule type" value="Genomic_DNA"/>
</dbReference>
<evidence type="ECO:0000256" key="1">
    <source>
        <dbReference type="SAM" id="MobiDB-lite"/>
    </source>
</evidence>
<keyword evidence="3" id="KW-1185">Reference proteome</keyword>
<feature type="compositionally biased region" description="Gly residues" evidence="1">
    <location>
        <begin position="21"/>
        <end position="30"/>
    </location>
</feature>